<dbReference type="CDD" id="cd02513">
    <property type="entry name" value="CMP-NeuAc_Synthase"/>
    <property type="match status" value="1"/>
</dbReference>
<accession>A0ABW5A6Q0</accession>
<dbReference type="Gene3D" id="3.90.550.10">
    <property type="entry name" value="Spore Coat Polysaccharide Biosynthesis Protein SpsA, Chain A"/>
    <property type="match status" value="1"/>
</dbReference>
<name>A0ABW5A6Q0_9RHOB</name>
<protein>
    <submittedName>
        <fullName evidence="1">Cytidylyltransferase domain-containing protein</fullName>
    </submittedName>
</protein>
<dbReference type="EMBL" id="JBHUIX010000004">
    <property type="protein sequence ID" value="MFD2173236.1"/>
    <property type="molecule type" value="Genomic_DNA"/>
</dbReference>
<keyword evidence="2" id="KW-1185">Reference proteome</keyword>
<evidence type="ECO:0000313" key="2">
    <source>
        <dbReference type="Proteomes" id="UP001597413"/>
    </source>
</evidence>
<gene>
    <name evidence="1" type="ORF">ACFSM0_03925</name>
</gene>
<reference evidence="2" key="1">
    <citation type="journal article" date="2019" name="Int. J. Syst. Evol. Microbiol.">
        <title>The Global Catalogue of Microorganisms (GCM) 10K type strain sequencing project: providing services to taxonomists for standard genome sequencing and annotation.</title>
        <authorList>
            <consortium name="The Broad Institute Genomics Platform"/>
            <consortium name="The Broad Institute Genome Sequencing Center for Infectious Disease"/>
            <person name="Wu L."/>
            <person name="Ma J."/>
        </authorList>
    </citation>
    <scope>NUCLEOTIDE SEQUENCE [LARGE SCALE GENOMIC DNA]</scope>
    <source>
        <strain evidence="2">CCUG 55131</strain>
    </source>
</reference>
<dbReference type="InterPro" id="IPR029044">
    <property type="entry name" value="Nucleotide-diphossugar_trans"/>
</dbReference>
<dbReference type="Proteomes" id="UP001597413">
    <property type="component" value="Unassembled WGS sequence"/>
</dbReference>
<organism evidence="1 2">
    <name type="scientific">Rhodobacter lacus</name>
    <dbReference type="NCBI Taxonomy" id="1641972"/>
    <lineage>
        <taxon>Bacteria</taxon>
        <taxon>Pseudomonadati</taxon>
        <taxon>Pseudomonadota</taxon>
        <taxon>Alphaproteobacteria</taxon>
        <taxon>Rhodobacterales</taxon>
        <taxon>Rhodobacter group</taxon>
        <taxon>Rhodobacter</taxon>
    </lineage>
</organism>
<comment type="caution">
    <text evidence="1">The sequence shown here is derived from an EMBL/GenBank/DDBJ whole genome shotgun (WGS) entry which is preliminary data.</text>
</comment>
<dbReference type="SUPFAM" id="SSF53448">
    <property type="entry name" value="Nucleotide-diphospho-sugar transferases"/>
    <property type="match status" value="1"/>
</dbReference>
<sequence length="226" mass="23888">MTKTIAVIPLRAGSKGLPGKNTRPLAGLPLYLHSVACARAAGIERIIVATDIAALLAAPHPDYELYARSEASSRDDAPTHEVVIELIEALGLHEATIVILQATSPLRRAATVRAALARLEEGGHELTVSISEIENSVMKSGTVSEGRLVPLVSAAALFQPRQSLPRLYKLDGGVFAFRGGWLVANGALTTEHIGVVESDPAELLDIDCAEDFARAEAVLSARACRA</sequence>
<dbReference type="GO" id="GO:0016779">
    <property type="term" value="F:nucleotidyltransferase activity"/>
    <property type="evidence" value="ECO:0007669"/>
    <property type="project" value="UniProtKB-KW"/>
</dbReference>
<keyword evidence="1" id="KW-0548">Nucleotidyltransferase</keyword>
<dbReference type="Pfam" id="PF02348">
    <property type="entry name" value="CTP_transf_3"/>
    <property type="match status" value="1"/>
</dbReference>
<keyword evidence="1" id="KW-0808">Transferase</keyword>
<evidence type="ECO:0000313" key="1">
    <source>
        <dbReference type="EMBL" id="MFD2173236.1"/>
    </source>
</evidence>
<proteinExistence type="predicted"/>
<dbReference type="PANTHER" id="PTHR21485:SF6">
    <property type="entry name" value="N-ACYLNEURAMINATE CYTIDYLYLTRANSFERASE-RELATED"/>
    <property type="match status" value="1"/>
</dbReference>
<dbReference type="InterPro" id="IPR050793">
    <property type="entry name" value="CMP-NeuNAc_synthase"/>
</dbReference>
<dbReference type="RefSeq" id="WP_377387484.1">
    <property type="nucleotide sequence ID" value="NZ_JBHUIX010000004.1"/>
</dbReference>
<dbReference type="InterPro" id="IPR003329">
    <property type="entry name" value="Cytidylyl_trans"/>
</dbReference>
<dbReference type="PANTHER" id="PTHR21485">
    <property type="entry name" value="HAD SUPERFAMILY MEMBERS CMAS AND KDSC"/>
    <property type="match status" value="1"/>
</dbReference>